<dbReference type="OrthoDB" id="10257471at2759"/>
<keyword evidence="2" id="KW-1185">Reference proteome</keyword>
<dbReference type="SUPFAM" id="SSF52047">
    <property type="entry name" value="RNI-like"/>
    <property type="match status" value="1"/>
</dbReference>
<organism evidence="2 3">
    <name type="scientific">Frankliniella occidentalis</name>
    <name type="common">Western flower thrips</name>
    <name type="synonym">Euthrips occidentalis</name>
    <dbReference type="NCBI Taxonomy" id="133901"/>
    <lineage>
        <taxon>Eukaryota</taxon>
        <taxon>Metazoa</taxon>
        <taxon>Ecdysozoa</taxon>
        <taxon>Arthropoda</taxon>
        <taxon>Hexapoda</taxon>
        <taxon>Insecta</taxon>
        <taxon>Pterygota</taxon>
        <taxon>Neoptera</taxon>
        <taxon>Paraneoptera</taxon>
        <taxon>Thysanoptera</taxon>
        <taxon>Terebrantia</taxon>
        <taxon>Thripoidea</taxon>
        <taxon>Thripidae</taxon>
        <taxon>Frankliniella</taxon>
    </lineage>
</organism>
<dbReference type="Proteomes" id="UP000504606">
    <property type="component" value="Unplaced"/>
</dbReference>
<proteinExistence type="predicted"/>
<dbReference type="SUPFAM" id="SSF81383">
    <property type="entry name" value="F-box domain"/>
    <property type="match status" value="1"/>
</dbReference>
<name>A0A9C6U7F3_FRAOC</name>
<dbReference type="PROSITE" id="PS50181">
    <property type="entry name" value="FBOX"/>
    <property type="match status" value="1"/>
</dbReference>
<accession>A0A9C6U7F3</accession>
<feature type="domain" description="F-box" evidence="1">
    <location>
        <begin position="19"/>
        <end position="66"/>
    </location>
</feature>
<dbReference type="KEGG" id="foc:127750123"/>
<evidence type="ECO:0000259" key="1">
    <source>
        <dbReference type="PROSITE" id="PS50181"/>
    </source>
</evidence>
<dbReference type="Gene3D" id="1.20.1280.50">
    <property type="match status" value="1"/>
</dbReference>
<dbReference type="Pfam" id="PF12937">
    <property type="entry name" value="F-box-like"/>
    <property type="match status" value="1"/>
</dbReference>
<dbReference type="RefSeq" id="XP_052126696.1">
    <property type="nucleotide sequence ID" value="XM_052270736.1"/>
</dbReference>
<dbReference type="AlphaFoldDB" id="A0A9C6U7F3"/>
<evidence type="ECO:0000313" key="3">
    <source>
        <dbReference type="RefSeq" id="XP_052126696.1"/>
    </source>
</evidence>
<dbReference type="InterPro" id="IPR001810">
    <property type="entry name" value="F-box_dom"/>
</dbReference>
<protein>
    <submittedName>
        <fullName evidence="3">Uncharacterized protein LOC127750123</fullName>
    </submittedName>
</protein>
<dbReference type="InterPro" id="IPR036047">
    <property type="entry name" value="F-box-like_dom_sf"/>
</dbReference>
<gene>
    <name evidence="3" type="primary">LOC127750123</name>
</gene>
<dbReference type="GeneID" id="127750123"/>
<sequence>MDISDQARGCQSSDPLELSAAVESLPDEVLLMVMKYLDVGDLLTCRLVCKRFGVLAMDPDVWWHRNIDCDREPSRACAVLRLAPWLNSLTMVVPYSWCSGFHLYSTKCAVARLDLKIQSSTLSGSYDIKHYVKSQCDLGYLVGLHVHVNTHLDAFPARELLDLLTSTADLEELSICIGYVGSLLTKRPHLEVACGPSLKYFELEWRVCDIGDRLPRPIEDVCRFLLAEHATTLEQVVFRRTPVFDLHELASMPNLRALHCSAFPGMRALAANASLRELYLLVTPETVGPDTREFLRAANQLRDVTLAFSTLKDDGNDGADRDYIWQPTTAGVDLVLDLVSSGRSSLERLCITNIGLYFPQEQPLLRALPLLTCLQHLKVDSAPDELLLGITPTTAPALQSLVVDQTNWPCTHAWLHREVVKKLLSVNPSLHVHVTTEFSDCDPPESYCEVCSEYECHPWLCKSEAVFFTHDPEDNCSMPEMHDDSDSCCYVSDVSAIETTVIVVREDDWTDLPFGNPHAE</sequence>
<evidence type="ECO:0000313" key="2">
    <source>
        <dbReference type="Proteomes" id="UP000504606"/>
    </source>
</evidence>
<reference evidence="3" key="1">
    <citation type="submission" date="2025-08" db="UniProtKB">
        <authorList>
            <consortium name="RefSeq"/>
        </authorList>
    </citation>
    <scope>IDENTIFICATION</scope>
    <source>
        <tissue evidence="3">Whole organism</tissue>
    </source>
</reference>
<dbReference type="SMART" id="SM00256">
    <property type="entry name" value="FBOX"/>
    <property type="match status" value="1"/>
</dbReference>